<dbReference type="CDD" id="cd01335">
    <property type="entry name" value="Radical_SAM"/>
    <property type="match status" value="1"/>
</dbReference>
<dbReference type="InterPro" id="IPR013483">
    <property type="entry name" value="MoaA"/>
</dbReference>
<keyword evidence="13" id="KW-1185">Reference proteome</keyword>
<feature type="binding site" evidence="10">
    <location>
        <position position="149"/>
    </location>
    <ligand>
        <name>S-adenosyl-L-methionine</name>
        <dbReference type="ChEBI" id="CHEBI:59789"/>
    </ligand>
</feature>
<dbReference type="PANTHER" id="PTHR22960">
    <property type="entry name" value="MOLYBDOPTERIN COFACTOR SYNTHESIS PROTEIN A"/>
    <property type="match status" value="1"/>
</dbReference>
<dbReference type="InterPro" id="IPR058240">
    <property type="entry name" value="rSAM_sf"/>
</dbReference>
<dbReference type="SUPFAM" id="SSF102114">
    <property type="entry name" value="Radical SAM enzymes"/>
    <property type="match status" value="1"/>
</dbReference>
<comment type="subunit">
    <text evidence="10">Monomer and homodimer.</text>
</comment>
<evidence type="ECO:0000256" key="4">
    <source>
        <dbReference type="ARBA" id="ARBA00022741"/>
    </source>
</evidence>
<dbReference type="InterPro" id="IPR006638">
    <property type="entry name" value="Elp3/MiaA/NifB-like_rSAM"/>
</dbReference>
<dbReference type="AlphaFoldDB" id="A0A0M9VL10"/>
<keyword evidence="7 10" id="KW-0342">GTP-binding</keyword>
<evidence type="ECO:0000313" key="12">
    <source>
        <dbReference type="EMBL" id="KOS10662.1"/>
    </source>
</evidence>
<feature type="binding site" evidence="10">
    <location>
        <position position="125"/>
    </location>
    <ligand>
        <name>GTP</name>
        <dbReference type="ChEBI" id="CHEBI:37565"/>
    </ligand>
</feature>
<keyword evidence="6 10" id="KW-0411">Iron-sulfur</keyword>
<dbReference type="KEGG" id="mcw:A8L33_14700"/>
<feature type="binding site" evidence="10">
    <location>
        <position position="54"/>
    </location>
    <ligand>
        <name>[4Fe-4S] cluster</name>
        <dbReference type="ChEBI" id="CHEBI:49883"/>
        <label>1</label>
        <note>4Fe-4S-S-AdoMet</note>
    </ligand>
</feature>
<comment type="catalytic activity">
    <reaction evidence="10">
        <text>GTP + AH2 + S-adenosyl-L-methionine = (8S)-3',8-cyclo-7,8-dihydroguanosine 5'-triphosphate + 5'-deoxyadenosine + L-methionine + A + H(+)</text>
        <dbReference type="Rhea" id="RHEA:49576"/>
        <dbReference type="ChEBI" id="CHEBI:13193"/>
        <dbReference type="ChEBI" id="CHEBI:15378"/>
        <dbReference type="ChEBI" id="CHEBI:17319"/>
        <dbReference type="ChEBI" id="CHEBI:17499"/>
        <dbReference type="ChEBI" id="CHEBI:37565"/>
        <dbReference type="ChEBI" id="CHEBI:57844"/>
        <dbReference type="ChEBI" id="CHEBI:59789"/>
        <dbReference type="ChEBI" id="CHEBI:131766"/>
        <dbReference type="EC" id="4.1.99.22"/>
    </reaction>
</comment>
<feature type="binding site" evidence="10">
    <location>
        <position position="51"/>
    </location>
    <ligand>
        <name>[4Fe-4S] cluster</name>
        <dbReference type="ChEBI" id="CHEBI:49883"/>
        <label>1</label>
        <note>4Fe-4S-S-AdoMet</note>
    </ligand>
</feature>
<dbReference type="InterPro" id="IPR013785">
    <property type="entry name" value="Aldolase_TIM"/>
</dbReference>
<evidence type="ECO:0000259" key="11">
    <source>
        <dbReference type="PROSITE" id="PS51918"/>
    </source>
</evidence>
<protein>
    <recommendedName>
        <fullName evidence="10">GTP 3',8-cyclase</fullName>
        <ecNumber evidence="10">4.1.99.22</ecNumber>
    </recommendedName>
    <alternativeName>
        <fullName evidence="10">Molybdenum cofactor biosynthesis protein A</fullName>
    </alternativeName>
</protein>
<keyword evidence="2 10" id="KW-0949">S-adenosyl-L-methionine</keyword>
<dbReference type="GO" id="GO:0061798">
    <property type="term" value="F:GTP 3',8'-cyclase activity"/>
    <property type="evidence" value="ECO:0007669"/>
    <property type="project" value="UniProtKB-UniRule"/>
</dbReference>
<dbReference type="Pfam" id="PF06463">
    <property type="entry name" value="Mob_synth_C"/>
    <property type="match status" value="1"/>
</dbReference>
<dbReference type="UniPathway" id="UPA00344"/>
<dbReference type="GO" id="GO:0051539">
    <property type="term" value="F:4 iron, 4 sulfur cluster binding"/>
    <property type="evidence" value="ECO:0007669"/>
    <property type="project" value="UniProtKB-UniRule"/>
</dbReference>
<feature type="binding site" evidence="10">
    <location>
        <position position="53"/>
    </location>
    <ligand>
        <name>S-adenosyl-L-methionine</name>
        <dbReference type="ChEBI" id="CHEBI:59789"/>
    </ligand>
</feature>
<keyword evidence="5 10" id="KW-0408">Iron</keyword>
<dbReference type="GO" id="GO:0005525">
    <property type="term" value="F:GTP binding"/>
    <property type="evidence" value="ECO:0007669"/>
    <property type="project" value="UniProtKB-UniRule"/>
</dbReference>
<dbReference type="NCBIfam" id="TIGR02666">
    <property type="entry name" value="moaA"/>
    <property type="match status" value="1"/>
</dbReference>
<evidence type="ECO:0000256" key="8">
    <source>
        <dbReference type="ARBA" id="ARBA00023150"/>
    </source>
</evidence>
<feature type="binding site" evidence="10">
    <location>
        <position position="94"/>
    </location>
    <ligand>
        <name>S-adenosyl-L-methionine</name>
        <dbReference type="ChEBI" id="CHEBI:59789"/>
    </ligand>
</feature>
<dbReference type="Proteomes" id="UP000037737">
    <property type="component" value="Unassembled WGS sequence"/>
</dbReference>
<name>A0A0M9VL10_9MICO</name>
<proteinExistence type="inferred from homology"/>
<feature type="binding site" evidence="10">
    <location>
        <begin position="288"/>
        <end position="290"/>
    </location>
    <ligand>
        <name>GTP</name>
        <dbReference type="ChEBI" id="CHEBI:37565"/>
    </ligand>
</feature>
<dbReference type="GO" id="GO:0061799">
    <property type="term" value="F:cyclic pyranopterin monophosphate synthase activity"/>
    <property type="evidence" value="ECO:0007669"/>
    <property type="project" value="TreeGrafter"/>
</dbReference>
<dbReference type="SFLD" id="SFLDS00029">
    <property type="entry name" value="Radical_SAM"/>
    <property type="match status" value="1"/>
</dbReference>
<dbReference type="SFLD" id="SFLDG01386">
    <property type="entry name" value="main_SPASM_domain-containing"/>
    <property type="match status" value="1"/>
</dbReference>
<dbReference type="PROSITE" id="PS51918">
    <property type="entry name" value="RADICAL_SAM"/>
    <property type="match status" value="1"/>
</dbReference>
<evidence type="ECO:0000256" key="9">
    <source>
        <dbReference type="ARBA" id="ARBA00023239"/>
    </source>
</evidence>
<dbReference type="HAMAP" id="MF_01225_B">
    <property type="entry name" value="MoaA_B"/>
    <property type="match status" value="1"/>
</dbReference>
<keyword evidence="4 10" id="KW-0547">Nucleotide-binding</keyword>
<comment type="caution">
    <text evidence="12">The sequence shown here is derived from an EMBL/GenBank/DDBJ whole genome shotgun (WGS) entry which is preliminary data.</text>
</comment>
<feature type="binding site" evidence="10">
    <location>
        <position position="220"/>
    </location>
    <ligand>
        <name>S-adenosyl-L-methionine</name>
        <dbReference type="ChEBI" id="CHEBI:59789"/>
    </ligand>
</feature>
<feature type="binding site" evidence="10">
    <location>
        <position position="283"/>
    </location>
    <ligand>
        <name>[4Fe-4S] cluster</name>
        <dbReference type="ChEBI" id="CHEBI:49883"/>
        <label>2</label>
        <note>4Fe-4S-substrate</note>
    </ligand>
</feature>
<feature type="binding site" evidence="10">
    <location>
        <position position="90"/>
    </location>
    <ligand>
        <name>GTP</name>
        <dbReference type="ChEBI" id="CHEBI:37565"/>
    </ligand>
</feature>
<comment type="pathway">
    <text evidence="10">Cofactor biosynthesis; molybdopterin biosynthesis.</text>
</comment>
<dbReference type="GO" id="GO:0046872">
    <property type="term" value="F:metal ion binding"/>
    <property type="evidence" value="ECO:0007669"/>
    <property type="project" value="UniProtKB-KW"/>
</dbReference>
<evidence type="ECO:0000256" key="10">
    <source>
        <dbReference type="HAMAP-Rule" id="MF_01225"/>
    </source>
</evidence>
<evidence type="ECO:0000256" key="6">
    <source>
        <dbReference type="ARBA" id="ARBA00023014"/>
    </source>
</evidence>
<dbReference type="OrthoDB" id="9763993at2"/>
<evidence type="ECO:0000256" key="1">
    <source>
        <dbReference type="ARBA" id="ARBA00022485"/>
    </source>
</evidence>
<dbReference type="InterPro" id="IPR040064">
    <property type="entry name" value="MoaA-like"/>
</dbReference>
<comment type="similarity">
    <text evidence="10">Belongs to the radical SAM superfamily. MoaA family.</text>
</comment>
<evidence type="ECO:0000256" key="7">
    <source>
        <dbReference type="ARBA" id="ARBA00023134"/>
    </source>
</evidence>
<evidence type="ECO:0000313" key="13">
    <source>
        <dbReference type="Proteomes" id="UP000037737"/>
    </source>
</evidence>
<evidence type="ECO:0000256" key="5">
    <source>
        <dbReference type="ARBA" id="ARBA00023004"/>
    </source>
</evidence>
<dbReference type="CDD" id="cd21117">
    <property type="entry name" value="Twitch_MoaA"/>
    <property type="match status" value="1"/>
</dbReference>
<dbReference type="InterPro" id="IPR007197">
    <property type="entry name" value="rSAM"/>
</dbReference>
<keyword evidence="3 10" id="KW-0479">Metal-binding</keyword>
<dbReference type="InterPro" id="IPR010505">
    <property type="entry name" value="MoaA_twitch"/>
</dbReference>
<feature type="binding site" evidence="10">
    <location>
        <position position="300"/>
    </location>
    <ligand>
        <name>[4Fe-4S] cluster</name>
        <dbReference type="ChEBI" id="CHEBI:49883"/>
        <label>2</label>
        <note>4Fe-4S-substrate</note>
    </ligand>
</feature>
<feature type="binding site" evidence="10">
    <location>
        <position position="186"/>
    </location>
    <ligand>
        <name>GTP</name>
        <dbReference type="ChEBI" id="CHEBI:37565"/>
    </ligand>
</feature>
<sequence>MATPVMIGMPRLAASGAADHESDPRAPLVDRFGRVHRDLRISLTDRCSLRCTYCMPEQGNEWLAKTSILTLDEIERVARVAADAGVSTFRLTGGEPLLRPDIVEVVRRLAAIRRPDGSGVELAMTTNGIRLDEVLPDLIATGLSRLNISIDTIRRDRFHALTRRDRLPDVLRGIAAAAASPLRPLKLNAVAMRGVNDDELVELVAFAREQGAQMRFIEQMPLDAGHTWDRAQMVTREEILAALSARWTLDPIPGRGGAPAERWSIDGTADTVGIIASVTAPFCGDCDRLRLTADGQLRNCLFSTSEYDLLPVLRAGGEDDAATVGGVLRACVAGKLPGHAIDDPSFLQPVRGMNAIGG</sequence>
<dbReference type="PANTHER" id="PTHR22960:SF0">
    <property type="entry name" value="MOLYBDENUM COFACTOR BIOSYNTHESIS PROTEIN 1"/>
    <property type="match status" value="1"/>
</dbReference>
<keyword evidence="9 10" id="KW-0456">Lyase</keyword>
<feature type="domain" description="Radical SAM core" evidence="11">
    <location>
        <begin position="31"/>
        <end position="250"/>
    </location>
</feature>
<gene>
    <name evidence="10" type="primary">moaA</name>
    <name evidence="12" type="ORF">XI38_09380</name>
</gene>
<keyword evidence="1 10" id="KW-0004">4Fe-4S</keyword>
<comment type="cofactor">
    <cofactor evidence="10">
        <name>[4Fe-4S] cluster</name>
        <dbReference type="ChEBI" id="CHEBI:49883"/>
    </cofactor>
    <text evidence="10">Binds 2 [4Fe-4S] clusters. Binds 1 [4Fe-4S] cluster coordinated with 3 cysteines and an exchangeable S-adenosyl-L-methionine and 1 [4Fe-4S] cluster coordinated with 3 cysteines and the GTP-derived substrate.</text>
</comment>
<dbReference type="EC" id="4.1.99.22" evidence="10"/>
<dbReference type="GO" id="GO:1904047">
    <property type="term" value="F:S-adenosyl-L-methionine binding"/>
    <property type="evidence" value="ECO:0007669"/>
    <property type="project" value="UniProtKB-UniRule"/>
</dbReference>
<feature type="binding site" evidence="10">
    <location>
        <position position="40"/>
    </location>
    <ligand>
        <name>GTP</name>
        <dbReference type="ChEBI" id="CHEBI:37565"/>
    </ligand>
</feature>
<accession>A0A0M9VL10</accession>
<dbReference type="Gene3D" id="3.20.20.70">
    <property type="entry name" value="Aldolase class I"/>
    <property type="match status" value="1"/>
</dbReference>
<feature type="binding site" evidence="10">
    <location>
        <position position="286"/>
    </location>
    <ligand>
        <name>[4Fe-4S] cluster</name>
        <dbReference type="ChEBI" id="CHEBI:49883"/>
        <label>2</label>
        <note>4Fe-4S-substrate</note>
    </ligand>
</feature>
<organism evidence="12 13">
    <name type="scientific">Microbacterium aurantiacum</name>
    <dbReference type="NCBI Taxonomy" id="162393"/>
    <lineage>
        <taxon>Bacteria</taxon>
        <taxon>Bacillati</taxon>
        <taxon>Actinomycetota</taxon>
        <taxon>Actinomycetes</taxon>
        <taxon>Micrococcales</taxon>
        <taxon>Microbacteriaceae</taxon>
        <taxon>Microbacterium</taxon>
    </lineage>
</organism>
<dbReference type="InterPro" id="IPR050105">
    <property type="entry name" value="MoCo_biosynth_MoaA/MoaC"/>
</dbReference>
<comment type="function">
    <text evidence="10">Catalyzes the cyclization of GTP to (8S)-3',8-cyclo-7,8-dihydroguanosine 5'-triphosphate.</text>
</comment>
<feature type="binding site" evidence="10">
    <location>
        <position position="47"/>
    </location>
    <ligand>
        <name>[4Fe-4S] cluster</name>
        <dbReference type="ChEBI" id="CHEBI:49883"/>
        <label>1</label>
        <note>4Fe-4S-S-AdoMet</note>
    </ligand>
</feature>
<dbReference type="SMART" id="SM00729">
    <property type="entry name" value="Elp3"/>
    <property type="match status" value="1"/>
</dbReference>
<dbReference type="PATRIC" id="fig|84292.3.peg.1916"/>
<reference evidence="12" key="1">
    <citation type="submission" date="2015-04" db="EMBL/GenBank/DDBJ databases">
        <title>Complete genome sequence of Microbacterium chocolatum SIT 101, a bacterium enantioselectively hydrolyzing mesomeric diesters.</title>
        <authorList>
            <person name="Li X."/>
            <person name="Xu Y."/>
        </authorList>
    </citation>
    <scope>NUCLEOTIDE SEQUENCE [LARGE SCALE GENOMIC DNA]</scope>
    <source>
        <strain evidence="12">SIT 101</strain>
    </source>
</reference>
<dbReference type="SFLD" id="SFLDG01383">
    <property type="entry name" value="cyclic_pyranopterin_phosphate"/>
    <property type="match status" value="1"/>
</dbReference>
<dbReference type="GO" id="GO:0006777">
    <property type="term" value="P:Mo-molybdopterin cofactor biosynthetic process"/>
    <property type="evidence" value="ECO:0007669"/>
    <property type="project" value="UniProtKB-UniRule"/>
</dbReference>
<dbReference type="EMBL" id="LAVO01000009">
    <property type="protein sequence ID" value="KOS10662.1"/>
    <property type="molecule type" value="Genomic_DNA"/>
</dbReference>
<dbReference type="Pfam" id="PF04055">
    <property type="entry name" value="Radical_SAM"/>
    <property type="match status" value="1"/>
</dbReference>
<evidence type="ECO:0000256" key="3">
    <source>
        <dbReference type="ARBA" id="ARBA00022723"/>
    </source>
</evidence>
<evidence type="ECO:0000256" key="2">
    <source>
        <dbReference type="ARBA" id="ARBA00022691"/>
    </source>
</evidence>
<keyword evidence="8 10" id="KW-0501">Molybdenum cofactor biosynthesis</keyword>
<dbReference type="SFLD" id="SFLDG01067">
    <property type="entry name" value="SPASM/twitch_domain_containing"/>
    <property type="match status" value="1"/>
</dbReference>